<dbReference type="AlphaFoldDB" id="A0A558R5Y2"/>
<dbReference type="Proteomes" id="UP000318681">
    <property type="component" value="Unassembled WGS sequence"/>
</dbReference>
<reference evidence="1 2" key="1">
    <citation type="submission" date="2019-07" db="EMBL/GenBank/DDBJ databases">
        <title>Sphingomonas solaris sp. nov., isolated from a solar panel from Boston, Massachusetts.</title>
        <authorList>
            <person name="Tanner K."/>
            <person name="Pascual J."/>
            <person name="Mancuso C."/>
            <person name="Pereto J."/>
            <person name="Khalil A."/>
            <person name="Vilanova C."/>
        </authorList>
    </citation>
    <scope>NUCLEOTIDE SEQUENCE [LARGE SCALE GENOMIC DNA]</scope>
    <source>
        <strain evidence="1 2">R4DWN</strain>
    </source>
</reference>
<proteinExistence type="predicted"/>
<evidence type="ECO:0000313" key="2">
    <source>
        <dbReference type="Proteomes" id="UP000318681"/>
    </source>
</evidence>
<evidence type="ECO:0000313" key="1">
    <source>
        <dbReference type="EMBL" id="TVV74748.1"/>
    </source>
</evidence>
<dbReference type="EMBL" id="VNIM01000028">
    <property type="protein sequence ID" value="TVV74748.1"/>
    <property type="molecule type" value="Genomic_DNA"/>
</dbReference>
<sequence>MAWPDLTQPEVRACIAIMRHLHGPVIFEPDGPAASLCRIWLPAMGISVLAIGDAPSLSLEEVCFMVELTGQDAIILRTSVVEGSGREFTFDIVMDEGGSAETLEDYVFCRTHDRRPFFVAVEGDGPAVCLDPDGLVLCDPPWTDSVGRMEGLGRGLAELMMVVEGDACMELALEQG</sequence>
<keyword evidence="2" id="KW-1185">Reference proteome</keyword>
<dbReference type="RefSeq" id="WP_145150199.1">
    <property type="nucleotide sequence ID" value="NZ_VNIM01000028.1"/>
</dbReference>
<accession>A0A558R5Y2</accession>
<protein>
    <submittedName>
        <fullName evidence="1">Uncharacterized protein</fullName>
    </submittedName>
</protein>
<gene>
    <name evidence="1" type="ORF">FOY91_08840</name>
</gene>
<name>A0A558R5Y2_9SPHN</name>
<organism evidence="1 2">
    <name type="scientific">Alterirhizorhabdus solaris</name>
    <dbReference type="NCBI Taxonomy" id="2529389"/>
    <lineage>
        <taxon>Bacteria</taxon>
        <taxon>Pseudomonadati</taxon>
        <taxon>Pseudomonadota</taxon>
        <taxon>Alphaproteobacteria</taxon>
        <taxon>Sphingomonadales</taxon>
        <taxon>Rhizorhabdaceae</taxon>
        <taxon>Alterirhizorhabdus</taxon>
    </lineage>
</organism>
<comment type="caution">
    <text evidence="1">The sequence shown here is derived from an EMBL/GenBank/DDBJ whole genome shotgun (WGS) entry which is preliminary data.</text>
</comment>